<dbReference type="AlphaFoldDB" id="A0A0G1AS68"/>
<keyword evidence="1" id="KW-0472">Membrane</keyword>
<protein>
    <submittedName>
        <fullName evidence="2">Uncharacterized protein</fullName>
    </submittedName>
</protein>
<reference evidence="2 3" key="1">
    <citation type="journal article" date="2015" name="Nature">
        <title>rRNA introns, odd ribosomes, and small enigmatic genomes across a large radiation of phyla.</title>
        <authorList>
            <person name="Brown C.T."/>
            <person name="Hug L.A."/>
            <person name="Thomas B.C."/>
            <person name="Sharon I."/>
            <person name="Castelle C.J."/>
            <person name="Singh A."/>
            <person name="Wilkins M.J."/>
            <person name="Williams K.H."/>
            <person name="Banfield J.F."/>
        </authorList>
    </citation>
    <scope>NUCLEOTIDE SEQUENCE [LARGE SCALE GENOMIC DNA]</scope>
</reference>
<evidence type="ECO:0000256" key="1">
    <source>
        <dbReference type="SAM" id="Phobius"/>
    </source>
</evidence>
<accession>A0A0G1AS68</accession>
<feature type="transmembrane region" description="Helical" evidence="1">
    <location>
        <begin position="6"/>
        <end position="25"/>
    </location>
</feature>
<sequence>MDILVAVVIGVFLIIFGLLAIAGFFTNSKESVR</sequence>
<organism evidence="2 3">
    <name type="scientific">candidate division WWE3 bacterium GW2011_GWF1_42_14</name>
    <dbReference type="NCBI Taxonomy" id="1619138"/>
    <lineage>
        <taxon>Bacteria</taxon>
        <taxon>Katanobacteria</taxon>
    </lineage>
</organism>
<gene>
    <name evidence="2" type="ORF">UV00_C0019G0037</name>
</gene>
<name>A0A0G1AS68_UNCKA</name>
<keyword evidence="1" id="KW-1133">Transmembrane helix</keyword>
<keyword evidence="1" id="KW-0812">Transmembrane</keyword>
<dbReference type="EMBL" id="LCCU01000019">
    <property type="protein sequence ID" value="KKS36936.1"/>
    <property type="molecule type" value="Genomic_DNA"/>
</dbReference>
<evidence type="ECO:0000313" key="2">
    <source>
        <dbReference type="EMBL" id="KKS36936.1"/>
    </source>
</evidence>
<proteinExistence type="predicted"/>
<comment type="caution">
    <text evidence="2">The sequence shown here is derived from an EMBL/GenBank/DDBJ whole genome shotgun (WGS) entry which is preliminary data.</text>
</comment>
<dbReference type="Proteomes" id="UP000033847">
    <property type="component" value="Unassembled WGS sequence"/>
</dbReference>
<evidence type="ECO:0000313" key="3">
    <source>
        <dbReference type="Proteomes" id="UP000033847"/>
    </source>
</evidence>